<dbReference type="EMBL" id="VJMJ01000226">
    <property type="protein sequence ID" value="KAF0726085.1"/>
    <property type="molecule type" value="Genomic_DNA"/>
</dbReference>
<evidence type="ECO:0000256" key="2">
    <source>
        <dbReference type="ARBA" id="ARBA00022771"/>
    </source>
</evidence>
<dbReference type="SMART" id="SM00744">
    <property type="entry name" value="RINGv"/>
    <property type="match status" value="1"/>
</dbReference>
<gene>
    <name evidence="8" type="ORF">Ae201684_015598</name>
</gene>
<keyword evidence="2 4" id="KW-0863">Zinc-finger</keyword>
<feature type="domain" description="RING-type" evidence="6">
    <location>
        <begin position="19"/>
        <end position="71"/>
    </location>
</feature>
<feature type="transmembrane region" description="Helical" evidence="5">
    <location>
        <begin position="193"/>
        <end position="214"/>
    </location>
</feature>
<sequence length="265" mass="29793">MKNLGDCISHPVDLEVPQCYLCMESTLGGENEPMELIAPCACQTYIHRECLDRWRITSNTRNAMTECPTCRSPYKTEVIPVDPLVKQQLFHARVWRSIVALAVIALGAVVLWLMDVAAPASWRWTVLDEILQQTPSTYRSLVFFGLSLAITAFIAGIFAIVAFFRDGCRLNGRYRGPDFRNVRSRNLFQGDSAAAVLALIVILSIICIGLYFIATTIVDGVGNAVDRRGARRIRELETRLNRIKNLRPLTKPQKFMPKTAKDVFS</sequence>
<dbReference type="PANTHER" id="PTHR46347">
    <property type="entry name" value="RING/FYVE/PHD ZINC FINGER SUPERFAMILY PROTEIN"/>
    <property type="match status" value="1"/>
</dbReference>
<keyword evidence="5" id="KW-0812">Transmembrane</keyword>
<keyword evidence="9" id="KW-1185">Reference proteome</keyword>
<dbReference type="CDD" id="cd16495">
    <property type="entry name" value="RING_CH-C4HC3_MARCH"/>
    <property type="match status" value="1"/>
</dbReference>
<dbReference type="InterPro" id="IPR001841">
    <property type="entry name" value="Znf_RING"/>
</dbReference>
<keyword evidence="5" id="KW-0472">Membrane</keyword>
<evidence type="ECO:0000259" key="7">
    <source>
        <dbReference type="PROSITE" id="PS51292"/>
    </source>
</evidence>
<name>A0A6G0WGD8_9STRA</name>
<evidence type="ECO:0000259" key="6">
    <source>
        <dbReference type="PROSITE" id="PS50089"/>
    </source>
</evidence>
<keyword evidence="3" id="KW-0862">Zinc</keyword>
<keyword evidence="5" id="KW-1133">Transmembrane helix</keyword>
<comment type="caution">
    <text evidence="8">The sequence shown here is derived from an EMBL/GenBank/DDBJ whole genome shotgun (WGS) entry which is preliminary data.</text>
</comment>
<feature type="transmembrane region" description="Helical" evidence="5">
    <location>
        <begin position="94"/>
        <end position="114"/>
    </location>
</feature>
<evidence type="ECO:0000256" key="1">
    <source>
        <dbReference type="ARBA" id="ARBA00022723"/>
    </source>
</evidence>
<feature type="domain" description="RING-CH-type" evidence="7">
    <location>
        <begin position="11"/>
        <end position="77"/>
    </location>
</feature>
<dbReference type="Proteomes" id="UP000481153">
    <property type="component" value="Unassembled WGS sequence"/>
</dbReference>
<dbReference type="Pfam" id="PF12906">
    <property type="entry name" value="RINGv"/>
    <property type="match status" value="1"/>
</dbReference>
<dbReference type="InterPro" id="IPR011016">
    <property type="entry name" value="Znf_RING-CH"/>
</dbReference>
<dbReference type="AlphaFoldDB" id="A0A6G0WGD8"/>
<evidence type="ECO:0000256" key="5">
    <source>
        <dbReference type="SAM" id="Phobius"/>
    </source>
</evidence>
<evidence type="ECO:0000313" key="9">
    <source>
        <dbReference type="Proteomes" id="UP000481153"/>
    </source>
</evidence>
<evidence type="ECO:0000256" key="3">
    <source>
        <dbReference type="ARBA" id="ARBA00022833"/>
    </source>
</evidence>
<accession>A0A6G0WGD8</accession>
<dbReference type="VEuPathDB" id="FungiDB:AeMF1_010730"/>
<dbReference type="PROSITE" id="PS50089">
    <property type="entry name" value="ZF_RING_2"/>
    <property type="match status" value="1"/>
</dbReference>
<protein>
    <submittedName>
        <fullName evidence="8">Uncharacterized protein</fullName>
    </submittedName>
</protein>
<dbReference type="SUPFAM" id="SSF57850">
    <property type="entry name" value="RING/U-box"/>
    <property type="match status" value="1"/>
</dbReference>
<dbReference type="GO" id="GO:0008270">
    <property type="term" value="F:zinc ion binding"/>
    <property type="evidence" value="ECO:0007669"/>
    <property type="project" value="UniProtKB-KW"/>
</dbReference>
<proteinExistence type="predicted"/>
<dbReference type="InterPro" id="IPR013083">
    <property type="entry name" value="Znf_RING/FYVE/PHD"/>
</dbReference>
<organism evidence="8 9">
    <name type="scientific">Aphanomyces euteiches</name>
    <dbReference type="NCBI Taxonomy" id="100861"/>
    <lineage>
        <taxon>Eukaryota</taxon>
        <taxon>Sar</taxon>
        <taxon>Stramenopiles</taxon>
        <taxon>Oomycota</taxon>
        <taxon>Saprolegniomycetes</taxon>
        <taxon>Saprolegniales</taxon>
        <taxon>Verrucalvaceae</taxon>
        <taxon>Aphanomyces</taxon>
    </lineage>
</organism>
<evidence type="ECO:0000256" key="4">
    <source>
        <dbReference type="PROSITE-ProRule" id="PRU00175"/>
    </source>
</evidence>
<evidence type="ECO:0000313" key="8">
    <source>
        <dbReference type="EMBL" id="KAF0726085.1"/>
    </source>
</evidence>
<dbReference type="Gene3D" id="3.30.40.10">
    <property type="entry name" value="Zinc/RING finger domain, C3HC4 (zinc finger)"/>
    <property type="match status" value="1"/>
</dbReference>
<reference evidence="8 9" key="1">
    <citation type="submission" date="2019-07" db="EMBL/GenBank/DDBJ databases">
        <title>Genomics analysis of Aphanomyces spp. identifies a new class of oomycete effector associated with host adaptation.</title>
        <authorList>
            <person name="Gaulin E."/>
        </authorList>
    </citation>
    <scope>NUCLEOTIDE SEQUENCE [LARGE SCALE GENOMIC DNA]</scope>
    <source>
        <strain evidence="8 9">ATCC 201684</strain>
    </source>
</reference>
<dbReference type="PROSITE" id="PS51292">
    <property type="entry name" value="ZF_RING_CH"/>
    <property type="match status" value="1"/>
</dbReference>
<dbReference type="PANTHER" id="PTHR46347:SF1">
    <property type="entry name" value="RING_FYVE_PHD ZINC FINGER SUPERFAMILY PROTEIN"/>
    <property type="match status" value="1"/>
</dbReference>
<feature type="transmembrane region" description="Helical" evidence="5">
    <location>
        <begin position="141"/>
        <end position="164"/>
    </location>
</feature>
<keyword evidence="1" id="KW-0479">Metal-binding</keyword>